<gene>
    <name evidence="1" type="ORF">CDAR_66211</name>
</gene>
<proteinExistence type="predicted"/>
<organism evidence="1 2">
    <name type="scientific">Caerostris darwini</name>
    <dbReference type="NCBI Taxonomy" id="1538125"/>
    <lineage>
        <taxon>Eukaryota</taxon>
        <taxon>Metazoa</taxon>
        <taxon>Ecdysozoa</taxon>
        <taxon>Arthropoda</taxon>
        <taxon>Chelicerata</taxon>
        <taxon>Arachnida</taxon>
        <taxon>Araneae</taxon>
        <taxon>Araneomorphae</taxon>
        <taxon>Entelegynae</taxon>
        <taxon>Araneoidea</taxon>
        <taxon>Araneidae</taxon>
        <taxon>Caerostris</taxon>
    </lineage>
</organism>
<dbReference type="EMBL" id="BPLQ01013698">
    <property type="protein sequence ID" value="GIY74099.1"/>
    <property type="molecule type" value="Genomic_DNA"/>
</dbReference>
<dbReference type="Proteomes" id="UP001054837">
    <property type="component" value="Unassembled WGS sequence"/>
</dbReference>
<accession>A0AAV4VWK9</accession>
<comment type="caution">
    <text evidence="1">The sequence shown here is derived from an EMBL/GenBank/DDBJ whole genome shotgun (WGS) entry which is preliminary data.</text>
</comment>
<evidence type="ECO:0000313" key="2">
    <source>
        <dbReference type="Proteomes" id="UP001054837"/>
    </source>
</evidence>
<keyword evidence="2" id="KW-1185">Reference proteome</keyword>
<name>A0AAV4VWK9_9ARAC</name>
<evidence type="ECO:0000313" key="1">
    <source>
        <dbReference type="EMBL" id="GIY74099.1"/>
    </source>
</evidence>
<dbReference type="AlphaFoldDB" id="A0AAV4VWK9"/>
<sequence length="92" mass="10280">MQPPQQNINIDLSILTPMKWGSKNWLRLIDLFLSTIEFRPSPSLGLGVRSSMAADTVKVPKSANFTLRKKPQITSSWLGFLRGSVSEPLIIL</sequence>
<protein>
    <submittedName>
        <fullName evidence="1">Uncharacterized protein</fullName>
    </submittedName>
</protein>
<reference evidence="1 2" key="1">
    <citation type="submission" date="2021-06" db="EMBL/GenBank/DDBJ databases">
        <title>Caerostris darwini draft genome.</title>
        <authorList>
            <person name="Kono N."/>
            <person name="Arakawa K."/>
        </authorList>
    </citation>
    <scope>NUCLEOTIDE SEQUENCE [LARGE SCALE GENOMIC DNA]</scope>
</reference>